<dbReference type="EMBL" id="GBXM01011417">
    <property type="protein sequence ID" value="JAH97160.1"/>
    <property type="molecule type" value="Transcribed_RNA"/>
</dbReference>
<sequence length="83" mass="9655">MPPFCTYGTIHIRSLCRTLNRRLPEMALKAEQVQKKAGFSNRKQSDKTENFQFLRFKTITILINNKLCLQVLTQSCENKPKPV</sequence>
<name>A0A0E9X5J8_ANGAN</name>
<organism evidence="1">
    <name type="scientific">Anguilla anguilla</name>
    <name type="common">European freshwater eel</name>
    <name type="synonym">Muraena anguilla</name>
    <dbReference type="NCBI Taxonomy" id="7936"/>
    <lineage>
        <taxon>Eukaryota</taxon>
        <taxon>Metazoa</taxon>
        <taxon>Chordata</taxon>
        <taxon>Craniata</taxon>
        <taxon>Vertebrata</taxon>
        <taxon>Euteleostomi</taxon>
        <taxon>Actinopterygii</taxon>
        <taxon>Neopterygii</taxon>
        <taxon>Teleostei</taxon>
        <taxon>Anguilliformes</taxon>
        <taxon>Anguillidae</taxon>
        <taxon>Anguilla</taxon>
    </lineage>
</organism>
<dbReference type="AlphaFoldDB" id="A0A0E9X5J8"/>
<accession>A0A0E9X5J8</accession>
<reference evidence="1" key="1">
    <citation type="submission" date="2014-11" db="EMBL/GenBank/DDBJ databases">
        <authorList>
            <person name="Amaro Gonzalez C."/>
        </authorList>
    </citation>
    <scope>NUCLEOTIDE SEQUENCE</scope>
</reference>
<protein>
    <submittedName>
        <fullName evidence="1">Uncharacterized protein</fullName>
    </submittedName>
</protein>
<reference evidence="1" key="2">
    <citation type="journal article" date="2015" name="Fish Shellfish Immunol.">
        <title>Early steps in the European eel (Anguilla anguilla)-Vibrio vulnificus interaction in the gills: Role of the RtxA13 toxin.</title>
        <authorList>
            <person name="Callol A."/>
            <person name="Pajuelo D."/>
            <person name="Ebbesson L."/>
            <person name="Teles M."/>
            <person name="MacKenzie S."/>
            <person name="Amaro C."/>
        </authorList>
    </citation>
    <scope>NUCLEOTIDE SEQUENCE</scope>
</reference>
<evidence type="ECO:0000313" key="1">
    <source>
        <dbReference type="EMBL" id="JAH97160.1"/>
    </source>
</evidence>
<proteinExistence type="predicted"/>